<dbReference type="PRINTS" id="PR00690">
    <property type="entry name" value="ADHESNFAMILY"/>
</dbReference>
<evidence type="ECO:0000313" key="6">
    <source>
        <dbReference type="EMBL" id="GGL17566.1"/>
    </source>
</evidence>
<sequence length="310" mass="32968">MPRTMAALTAALLTLLTVAGCAATAPARGGGDGPLRVVTAFYPLEYLARRIGGPAVTVTELTKPGAEPHDIELNPRQVGDIVDAGLVVYLKGFQPAVDQAVEQEAADRAFDVGTVVDLLPLDAHDPHLPGDEHAEAYGGLDPHVWLDPVRYAQIAAHLGERLAHADPAHATDYTARAAALGTDLDRLHADYAGRLQTCARREIVTSHTAFNYLARRYRLTEIGITGVTPEAEPAPRRLAEVAQQARDTGATTIFFETLVSPKVAQTIADEIGARTAVLDPLEGQPAGDGDYFTVMRANLASLTQALGCTR</sequence>
<dbReference type="InterPro" id="IPR006127">
    <property type="entry name" value="ZnuA-like"/>
</dbReference>
<keyword evidence="3 5" id="KW-0732">Signal</keyword>
<comment type="caution">
    <text evidence="6">The sequence shown here is derived from an EMBL/GenBank/DDBJ whole genome shotgun (WGS) entry which is preliminary data.</text>
</comment>
<accession>A0A8J3C4H5</accession>
<dbReference type="PANTHER" id="PTHR42953">
    <property type="entry name" value="HIGH-AFFINITY ZINC UPTAKE SYSTEM PROTEIN ZNUA-RELATED"/>
    <property type="match status" value="1"/>
</dbReference>
<keyword evidence="2 4" id="KW-0813">Transport</keyword>
<dbReference type="GO" id="GO:0046872">
    <property type="term" value="F:metal ion binding"/>
    <property type="evidence" value="ECO:0007669"/>
    <property type="project" value="InterPro"/>
</dbReference>
<dbReference type="GO" id="GO:0007155">
    <property type="term" value="P:cell adhesion"/>
    <property type="evidence" value="ECO:0007669"/>
    <property type="project" value="InterPro"/>
</dbReference>
<name>A0A8J3C4H5_9ACTN</name>
<dbReference type="Gene3D" id="3.40.50.1980">
    <property type="entry name" value="Nitrogenase molybdenum iron protein domain"/>
    <property type="match status" value="2"/>
</dbReference>
<feature type="signal peptide" evidence="5">
    <location>
        <begin position="1"/>
        <end position="22"/>
    </location>
</feature>
<dbReference type="InterPro" id="IPR050492">
    <property type="entry name" value="Bact_metal-bind_prot9"/>
</dbReference>
<reference evidence="6" key="2">
    <citation type="submission" date="2020-09" db="EMBL/GenBank/DDBJ databases">
        <authorList>
            <person name="Sun Q."/>
            <person name="Zhou Y."/>
        </authorList>
    </citation>
    <scope>NUCLEOTIDE SEQUENCE</scope>
    <source>
        <strain evidence="6">CGMCC 4.7299</strain>
    </source>
</reference>
<comment type="similarity">
    <text evidence="1 4">Belongs to the bacterial solute-binding protein 9 family.</text>
</comment>
<evidence type="ECO:0000256" key="4">
    <source>
        <dbReference type="RuleBase" id="RU003512"/>
    </source>
</evidence>
<dbReference type="PROSITE" id="PS51257">
    <property type="entry name" value="PROKAR_LIPOPROTEIN"/>
    <property type="match status" value="1"/>
</dbReference>
<keyword evidence="7" id="KW-1185">Reference proteome</keyword>
<dbReference type="Pfam" id="PF01297">
    <property type="entry name" value="ZnuA"/>
    <property type="match status" value="1"/>
</dbReference>
<dbReference type="RefSeq" id="WP_189082711.1">
    <property type="nucleotide sequence ID" value="NZ_BMMX01000057.1"/>
</dbReference>
<evidence type="ECO:0000256" key="2">
    <source>
        <dbReference type="ARBA" id="ARBA00022448"/>
    </source>
</evidence>
<organism evidence="6 7">
    <name type="scientific">Mangrovihabitans endophyticus</name>
    <dbReference type="NCBI Taxonomy" id="1751298"/>
    <lineage>
        <taxon>Bacteria</taxon>
        <taxon>Bacillati</taxon>
        <taxon>Actinomycetota</taxon>
        <taxon>Actinomycetes</taxon>
        <taxon>Micromonosporales</taxon>
        <taxon>Micromonosporaceae</taxon>
        <taxon>Mangrovihabitans</taxon>
    </lineage>
</organism>
<dbReference type="GO" id="GO:0030001">
    <property type="term" value="P:metal ion transport"/>
    <property type="evidence" value="ECO:0007669"/>
    <property type="project" value="InterPro"/>
</dbReference>
<dbReference type="PANTHER" id="PTHR42953:SF3">
    <property type="entry name" value="HIGH-AFFINITY ZINC UPTAKE SYSTEM PROTEIN ZNUA"/>
    <property type="match status" value="1"/>
</dbReference>
<reference evidence="6" key="1">
    <citation type="journal article" date="2014" name="Int. J. Syst. Evol. Microbiol.">
        <title>Complete genome sequence of Corynebacterium casei LMG S-19264T (=DSM 44701T), isolated from a smear-ripened cheese.</title>
        <authorList>
            <consortium name="US DOE Joint Genome Institute (JGI-PGF)"/>
            <person name="Walter F."/>
            <person name="Albersmeier A."/>
            <person name="Kalinowski J."/>
            <person name="Ruckert C."/>
        </authorList>
    </citation>
    <scope>NUCLEOTIDE SEQUENCE</scope>
    <source>
        <strain evidence="6">CGMCC 4.7299</strain>
    </source>
</reference>
<gene>
    <name evidence="6" type="ORF">GCM10012284_60170</name>
</gene>
<evidence type="ECO:0000256" key="3">
    <source>
        <dbReference type="ARBA" id="ARBA00022729"/>
    </source>
</evidence>
<feature type="chain" id="PRO_5035188459" evidence="5">
    <location>
        <begin position="23"/>
        <end position="310"/>
    </location>
</feature>
<protein>
    <submittedName>
        <fullName evidence="6">Zinc ABC transporter substrate-binding protein</fullName>
    </submittedName>
</protein>
<evidence type="ECO:0000256" key="5">
    <source>
        <dbReference type="SAM" id="SignalP"/>
    </source>
</evidence>
<proteinExistence type="inferred from homology"/>
<dbReference type="Proteomes" id="UP000656042">
    <property type="component" value="Unassembled WGS sequence"/>
</dbReference>
<evidence type="ECO:0000256" key="1">
    <source>
        <dbReference type="ARBA" id="ARBA00011028"/>
    </source>
</evidence>
<dbReference type="AlphaFoldDB" id="A0A8J3C4H5"/>
<evidence type="ECO:0000313" key="7">
    <source>
        <dbReference type="Proteomes" id="UP000656042"/>
    </source>
</evidence>
<dbReference type="InterPro" id="IPR006128">
    <property type="entry name" value="Lipoprotein_PsaA-like"/>
</dbReference>
<dbReference type="EMBL" id="BMMX01000057">
    <property type="protein sequence ID" value="GGL17566.1"/>
    <property type="molecule type" value="Genomic_DNA"/>
</dbReference>
<dbReference type="SUPFAM" id="SSF53807">
    <property type="entry name" value="Helical backbone' metal receptor"/>
    <property type="match status" value="1"/>
</dbReference>